<organism evidence="1 2">
    <name type="scientific">Petrolisthes manimaculis</name>
    <dbReference type="NCBI Taxonomy" id="1843537"/>
    <lineage>
        <taxon>Eukaryota</taxon>
        <taxon>Metazoa</taxon>
        <taxon>Ecdysozoa</taxon>
        <taxon>Arthropoda</taxon>
        <taxon>Crustacea</taxon>
        <taxon>Multicrustacea</taxon>
        <taxon>Malacostraca</taxon>
        <taxon>Eumalacostraca</taxon>
        <taxon>Eucarida</taxon>
        <taxon>Decapoda</taxon>
        <taxon>Pleocyemata</taxon>
        <taxon>Anomura</taxon>
        <taxon>Galatheoidea</taxon>
        <taxon>Porcellanidae</taxon>
        <taxon>Petrolisthes</taxon>
    </lineage>
</organism>
<protein>
    <submittedName>
        <fullName evidence="1">Uncharacterized protein</fullName>
    </submittedName>
</protein>
<name>A0AAE1Q159_9EUCA</name>
<gene>
    <name evidence="1" type="ORF">Pmani_010600</name>
</gene>
<sequence>MGGDGMGASGGKGQYGREVKGCGGTVWKGWECGGTVREGVGWQDEVALCGKGWGGTVWKAWDGTVKEGKGKGR</sequence>
<evidence type="ECO:0000313" key="2">
    <source>
        <dbReference type="Proteomes" id="UP001292094"/>
    </source>
</evidence>
<accession>A0AAE1Q159</accession>
<evidence type="ECO:0000313" key="1">
    <source>
        <dbReference type="EMBL" id="KAK4318405.1"/>
    </source>
</evidence>
<comment type="caution">
    <text evidence="1">The sequence shown here is derived from an EMBL/GenBank/DDBJ whole genome shotgun (WGS) entry which is preliminary data.</text>
</comment>
<dbReference type="Proteomes" id="UP001292094">
    <property type="component" value="Unassembled WGS sequence"/>
</dbReference>
<dbReference type="EMBL" id="JAWZYT010000839">
    <property type="protein sequence ID" value="KAK4318405.1"/>
    <property type="molecule type" value="Genomic_DNA"/>
</dbReference>
<dbReference type="AlphaFoldDB" id="A0AAE1Q159"/>
<keyword evidence="2" id="KW-1185">Reference proteome</keyword>
<reference evidence="1" key="1">
    <citation type="submission" date="2023-11" db="EMBL/GenBank/DDBJ databases">
        <title>Genome assemblies of two species of porcelain crab, Petrolisthes cinctipes and Petrolisthes manimaculis (Anomura: Porcellanidae).</title>
        <authorList>
            <person name="Angst P."/>
        </authorList>
    </citation>
    <scope>NUCLEOTIDE SEQUENCE</scope>
    <source>
        <strain evidence="1">PB745_02</strain>
        <tissue evidence="1">Gill</tissue>
    </source>
</reference>
<proteinExistence type="predicted"/>